<dbReference type="AlphaFoldDB" id="A0A9P8XQV6"/>
<comment type="caution">
    <text evidence="1">The sequence shown here is derived from an EMBL/GenBank/DDBJ whole genome shotgun (WGS) entry which is preliminary data.</text>
</comment>
<evidence type="ECO:0000313" key="1">
    <source>
        <dbReference type="EMBL" id="KAH7012293.1"/>
    </source>
</evidence>
<feature type="non-terminal residue" evidence="1">
    <location>
        <position position="1"/>
    </location>
</feature>
<dbReference type="EMBL" id="JAGTJQ010000015">
    <property type="protein sequence ID" value="KAH7012293.1"/>
    <property type="molecule type" value="Genomic_DNA"/>
</dbReference>
<dbReference type="OrthoDB" id="4982631at2759"/>
<organism evidence="1 2">
    <name type="scientific">Microdochium trichocladiopsis</name>
    <dbReference type="NCBI Taxonomy" id="1682393"/>
    <lineage>
        <taxon>Eukaryota</taxon>
        <taxon>Fungi</taxon>
        <taxon>Dikarya</taxon>
        <taxon>Ascomycota</taxon>
        <taxon>Pezizomycotina</taxon>
        <taxon>Sordariomycetes</taxon>
        <taxon>Xylariomycetidae</taxon>
        <taxon>Xylariales</taxon>
        <taxon>Microdochiaceae</taxon>
        <taxon>Microdochium</taxon>
    </lineage>
</organism>
<proteinExistence type="predicted"/>
<dbReference type="GeneID" id="70191219"/>
<name>A0A9P8XQV6_9PEZI</name>
<evidence type="ECO:0000313" key="2">
    <source>
        <dbReference type="Proteomes" id="UP000756346"/>
    </source>
</evidence>
<dbReference type="Proteomes" id="UP000756346">
    <property type="component" value="Unassembled WGS sequence"/>
</dbReference>
<gene>
    <name evidence="1" type="ORF">B0I36DRAFT_400412</name>
</gene>
<reference evidence="1" key="1">
    <citation type="journal article" date="2021" name="Nat. Commun.">
        <title>Genetic determinants of endophytism in the Arabidopsis root mycobiome.</title>
        <authorList>
            <person name="Mesny F."/>
            <person name="Miyauchi S."/>
            <person name="Thiergart T."/>
            <person name="Pickel B."/>
            <person name="Atanasova L."/>
            <person name="Karlsson M."/>
            <person name="Huettel B."/>
            <person name="Barry K.W."/>
            <person name="Haridas S."/>
            <person name="Chen C."/>
            <person name="Bauer D."/>
            <person name="Andreopoulos W."/>
            <person name="Pangilinan J."/>
            <person name="LaButti K."/>
            <person name="Riley R."/>
            <person name="Lipzen A."/>
            <person name="Clum A."/>
            <person name="Drula E."/>
            <person name="Henrissat B."/>
            <person name="Kohler A."/>
            <person name="Grigoriev I.V."/>
            <person name="Martin F.M."/>
            <person name="Hacquard S."/>
        </authorList>
    </citation>
    <scope>NUCLEOTIDE SEQUENCE</scope>
    <source>
        <strain evidence="1">MPI-CAGE-CH-0230</strain>
    </source>
</reference>
<accession>A0A9P8XQV6</accession>
<protein>
    <submittedName>
        <fullName evidence="1">Uncharacterized protein</fullName>
    </submittedName>
</protein>
<dbReference type="RefSeq" id="XP_046004669.1">
    <property type="nucleotide sequence ID" value="XM_046161673.1"/>
</dbReference>
<sequence length="98" mass="10574">VLICRRPDCRHAISPDGAQVTSHLWNKYSVPLALRLGLPEHLRDYYSSGFQNPSEAALPPCGSKPIRNPRPTMALAAASASSLRRASTSLQGTSLMST</sequence>
<keyword evidence="2" id="KW-1185">Reference proteome</keyword>